<organism evidence="8 9">
    <name type="scientific">Paenibacillus profundus</name>
    <dbReference type="NCBI Taxonomy" id="1173085"/>
    <lineage>
        <taxon>Bacteria</taxon>
        <taxon>Bacillati</taxon>
        <taxon>Bacillota</taxon>
        <taxon>Bacilli</taxon>
        <taxon>Bacillales</taxon>
        <taxon>Paenibacillaceae</taxon>
        <taxon>Paenibacillus</taxon>
    </lineage>
</organism>
<dbReference type="GO" id="GO:0004150">
    <property type="term" value="F:dihydroneopterin aldolase activity"/>
    <property type="evidence" value="ECO:0007669"/>
    <property type="project" value="UniProtKB-EC"/>
</dbReference>
<comment type="pathway">
    <text evidence="2 6">Cofactor biosynthesis; tetrahydrofolate biosynthesis; 2-amino-4-hydroxy-6-hydroxymethyl-7,8-dihydropteridine diphosphate from 7,8-dihydroneopterin triphosphate: step 3/4.</text>
</comment>
<dbReference type="Gene3D" id="3.30.1130.10">
    <property type="match status" value="1"/>
</dbReference>
<evidence type="ECO:0000256" key="6">
    <source>
        <dbReference type="RuleBase" id="RU362079"/>
    </source>
</evidence>
<comment type="catalytic activity">
    <reaction evidence="1 6">
        <text>7,8-dihydroneopterin = 6-hydroxymethyl-7,8-dihydropterin + glycolaldehyde</text>
        <dbReference type="Rhea" id="RHEA:10540"/>
        <dbReference type="ChEBI" id="CHEBI:17001"/>
        <dbReference type="ChEBI" id="CHEBI:17071"/>
        <dbReference type="ChEBI" id="CHEBI:44841"/>
        <dbReference type="EC" id="4.1.2.25"/>
    </reaction>
</comment>
<proteinExistence type="inferred from homology"/>
<dbReference type="EMBL" id="JAJNBZ010000028">
    <property type="protein sequence ID" value="MCE5172377.1"/>
    <property type="molecule type" value="Genomic_DNA"/>
</dbReference>
<accession>A0ABS8YMA9</accession>
<dbReference type="InterPro" id="IPR006156">
    <property type="entry name" value="Dihydroneopterin_aldolase"/>
</dbReference>
<comment type="similarity">
    <text evidence="3 6">Belongs to the DHNA family.</text>
</comment>
<keyword evidence="5 6" id="KW-0456">Lyase</keyword>
<sequence>MIKTKVEGYDRMQLHRMEFFGRHGVFQEERALGQLWYVDLDLQIDLRQAGVSDNLNDSVNYADIFYMVKSIVEEQSFQLVEALTERIAAALLDAYPRINEATVRVTKPHPPFDIHFQGLTVEMTRVRDQDEQCADESEA</sequence>
<evidence type="ECO:0000256" key="1">
    <source>
        <dbReference type="ARBA" id="ARBA00001353"/>
    </source>
</evidence>
<evidence type="ECO:0000313" key="8">
    <source>
        <dbReference type="EMBL" id="MCE5172377.1"/>
    </source>
</evidence>
<reference evidence="8 9" key="1">
    <citation type="submission" date="2021-11" db="EMBL/GenBank/DDBJ databases">
        <title>Draft genome sequence of Paenibacillus profundus YoMME, a new Gram-positive bacteria with exoelectrogenic properties.</title>
        <authorList>
            <person name="Hubenova Y."/>
            <person name="Hubenova E."/>
            <person name="Manasiev Y."/>
            <person name="Peykov S."/>
            <person name="Mitov M."/>
        </authorList>
    </citation>
    <scope>NUCLEOTIDE SEQUENCE [LARGE SCALE GENOMIC DNA]</scope>
    <source>
        <strain evidence="8 9">YoMME</strain>
    </source>
</reference>
<comment type="caution">
    <text evidence="8">The sequence shown here is derived from an EMBL/GenBank/DDBJ whole genome shotgun (WGS) entry which is preliminary data.</text>
</comment>
<evidence type="ECO:0000256" key="2">
    <source>
        <dbReference type="ARBA" id="ARBA00005013"/>
    </source>
</evidence>
<dbReference type="Proteomes" id="UP001199916">
    <property type="component" value="Unassembled WGS sequence"/>
</dbReference>
<evidence type="ECO:0000259" key="7">
    <source>
        <dbReference type="SMART" id="SM00905"/>
    </source>
</evidence>
<dbReference type="SUPFAM" id="SSF55620">
    <property type="entry name" value="Tetrahydrobiopterin biosynthesis enzymes-like"/>
    <property type="match status" value="1"/>
</dbReference>
<keyword evidence="9" id="KW-1185">Reference proteome</keyword>
<dbReference type="PANTHER" id="PTHR42844">
    <property type="entry name" value="DIHYDRONEOPTERIN ALDOLASE 1-RELATED"/>
    <property type="match status" value="1"/>
</dbReference>
<evidence type="ECO:0000256" key="4">
    <source>
        <dbReference type="ARBA" id="ARBA00022909"/>
    </source>
</evidence>
<dbReference type="EC" id="4.1.2.25" evidence="6"/>
<dbReference type="InterPro" id="IPR006157">
    <property type="entry name" value="FolB_dom"/>
</dbReference>
<dbReference type="Pfam" id="PF02152">
    <property type="entry name" value="FolB"/>
    <property type="match status" value="1"/>
</dbReference>
<feature type="domain" description="Dihydroneopterin aldolase/epimerase" evidence="7">
    <location>
        <begin position="12"/>
        <end position="125"/>
    </location>
</feature>
<evidence type="ECO:0000256" key="3">
    <source>
        <dbReference type="ARBA" id="ARBA00005708"/>
    </source>
</evidence>
<evidence type="ECO:0000313" key="9">
    <source>
        <dbReference type="Proteomes" id="UP001199916"/>
    </source>
</evidence>
<evidence type="ECO:0000256" key="5">
    <source>
        <dbReference type="ARBA" id="ARBA00023239"/>
    </source>
</evidence>
<dbReference type="NCBIfam" id="TIGR00525">
    <property type="entry name" value="folB"/>
    <property type="match status" value="1"/>
</dbReference>
<keyword evidence="4 6" id="KW-0289">Folate biosynthesis</keyword>
<dbReference type="CDD" id="cd00534">
    <property type="entry name" value="DHNA_DHNTPE"/>
    <property type="match status" value="1"/>
</dbReference>
<dbReference type="PANTHER" id="PTHR42844:SF1">
    <property type="entry name" value="DIHYDRONEOPTERIN ALDOLASE 1-RELATED"/>
    <property type="match status" value="1"/>
</dbReference>
<comment type="function">
    <text evidence="6">Catalyzes the conversion of 7,8-dihydroneopterin to 6-hydroxymethyl-7,8-dihydropterin.</text>
</comment>
<dbReference type="SMART" id="SM00905">
    <property type="entry name" value="FolB"/>
    <property type="match status" value="1"/>
</dbReference>
<gene>
    <name evidence="8" type="primary">folB</name>
    <name evidence="8" type="ORF">LQV63_24180</name>
</gene>
<name>A0ABS8YMA9_9BACL</name>
<protein>
    <recommendedName>
        <fullName evidence="6">7,8-dihydroneopterin aldolase</fullName>
        <ecNumber evidence="6">4.1.2.25</ecNumber>
    </recommendedName>
</protein>
<dbReference type="NCBIfam" id="TIGR00526">
    <property type="entry name" value="folB_dom"/>
    <property type="match status" value="1"/>
</dbReference>
<dbReference type="InterPro" id="IPR043133">
    <property type="entry name" value="GTP-CH-I_C/QueF"/>
</dbReference>
<dbReference type="RefSeq" id="WP_019419057.1">
    <property type="nucleotide sequence ID" value="NZ_JAJNBZ010000028.1"/>
</dbReference>